<protein>
    <recommendedName>
        <fullName evidence="1">DUF218 domain-containing protein</fullName>
    </recommendedName>
</protein>
<dbReference type="GO" id="GO:0000270">
    <property type="term" value="P:peptidoglycan metabolic process"/>
    <property type="evidence" value="ECO:0007669"/>
    <property type="project" value="TreeGrafter"/>
</dbReference>
<evidence type="ECO:0000259" key="1">
    <source>
        <dbReference type="Pfam" id="PF02698"/>
    </source>
</evidence>
<proteinExistence type="predicted"/>
<dbReference type="Gene3D" id="3.40.50.620">
    <property type="entry name" value="HUPs"/>
    <property type="match status" value="1"/>
</dbReference>
<evidence type="ECO:0000313" key="2">
    <source>
        <dbReference type="EMBL" id="PIW76074.1"/>
    </source>
</evidence>
<dbReference type="AlphaFoldDB" id="A0A2M7IHT8"/>
<dbReference type="InterPro" id="IPR014729">
    <property type="entry name" value="Rossmann-like_a/b/a_fold"/>
</dbReference>
<dbReference type="PANTHER" id="PTHR30336:SF4">
    <property type="entry name" value="ENVELOPE BIOGENESIS FACTOR ELYC"/>
    <property type="match status" value="1"/>
</dbReference>
<comment type="caution">
    <text evidence="2">The sequence shown here is derived from an EMBL/GenBank/DDBJ whole genome shotgun (WGS) entry which is preliminary data.</text>
</comment>
<name>A0A2M7IHT8_9BACT</name>
<sequence length="199" mass="22838">MLCGTTADQRRRGMENKKTEVIVALSYGYIPDRQALPVMSVEGLEKAVYYLRQYEKLVVILTSAGFDYCEPEYEARKAVLRKLDVPDGKIFKARPSISTIDEAAAVKEVIMKEKLDVSAIGIIADKSHMRRCQFIFSKVFPDIRVWPIRTSKQLDHDNPLLPLKYRPVWRVANFAMLMLLKIFGIERFRNLAHPHPGAK</sequence>
<dbReference type="EMBL" id="PFGY01000087">
    <property type="protein sequence ID" value="PIW76074.1"/>
    <property type="molecule type" value="Genomic_DNA"/>
</dbReference>
<dbReference type="InterPro" id="IPR051599">
    <property type="entry name" value="Cell_Envelope_Assoc"/>
</dbReference>
<feature type="domain" description="DUF218" evidence="1">
    <location>
        <begin position="21"/>
        <end position="159"/>
    </location>
</feature>
<organism evidence="2 3">
    <name type="scientific">Candidatus Portnoybacteria bacterium CG_4_8_14_3_um_filter_40_10</name>
    <dbReference type="NCBI Taxonomy" id="1974801"/>
    <lineage>
        <taxon>Bacteria</taxon>
        <taxon>Candidatus Portnoyibacteriota</taxon>
    </lineage>
</organism>
<dbReference type="PANTHER" id="PTHR30336">
    <property type="entry name" value="INNER MEMBRANE PROTEIN, PROBABLE PERMEASE"/>
    <property type="match status" value="1"/>
</dbReference>
<evidence type="ECO:0000313" key="3">
    <source>
        <dbReference type="Proteomes" id="UP000229561"/>
    </source>
</evidence>
<dbReference type="Pfam" id="PF02698">
    <property type="entry name" value="DUF218"/>
    <property type="match status" value="1"/>
</dbReference>
<dbReference type="GO" id="GO:0005886">
    <property type="term" value="C:plasma membrane"/>
    <property type="evidence" value="ECO:0007669"/>
    <property type="project" value="TreeGrafter"/>
</dbReference>
<dbReference type="GO" id="GO:0043164">
    <property type="term" value="P:Gram-negative-bacterium-type cell wall biogenesis"/>
    <property type="evidence" value="ECO:0007669"/>
    <property type="project" value="TreeGrafter"/>
</dbReference>
<dbReference type="Proteomes" id="UP000229561">
    <property type="component" value="Unassembled WGS sequence"/>
</dbReference>
<accession>A0A2M7IHT8</accession>
<reference evidence="3" key="1">
    <citation type="submission" date="2017-09" db="EMBL/GenBank/DDBJ databases">
        <title>Depth-based differentiation of microbial function through sediment-hosted aquifers and enrichment of novel symbionts in the deep terrestrial subsurface.</title>
        <authorList>
            <person name="Probst A.J."/>
            <person name="Ladd B."/>
            <person name="Jarett J.K."/>
            <person name="Geller-Mcgrath D.E."/>
            <person name="Sieber C.M.K."/>
            <person name="Emerson J.B."/>
            <person name="Anantharaman K."/>
            <person name="Thomas B.C."/>
            <person name="Malmstrom R."/>
            <person name="Stieglmeier M."/>
            <person name="Klingl A."/>
            <person name="Woyke T."/>
            <person name="Ryan C.M."/>
            <person name="Banfield J.F."/>
        </authorList>
    </citation>
    <scope>NUCLEOTIDE SEQUENCE [LARGE SCALE GENOMIC DNA]</scope>
</reference>
<dbReference type="InterPro" id="IPR003848">
    <property type="entry name" value="DUF218"/>
</dbReference>
<gene>
    <name evidence="2" type="ORF">CO001_03305</name>
</gene>